<feature type="transmembrane region" description="Helical" evidence="1">
    <location>
        <begin position="165"/>
        <end position="187"/>
    </location>
</feature>
<dbReference type="PANTHER" id="PTHR40031">
    <property type="entry name" value="HYPOTHETICAL MEMBRANE SPANNING PROTEIN"/>
    <property type="match status" value="1"/>
</dbReference>
<dbReference type="InterPro" id="IPR007404">
    <property type="entry name" value="YdjM-like"/>
</dbReference>
<dbReference type="GO" id="GO:0016787">
    <property type="term" value="F:hydrolase activity"/>
    <property type="evidence" value="ECO:0007669"/>
    <property type="project" value="UniProtKB-KW"/>
</dbReference>
<keyword evidence="1" id="KW-0472">Membrane</keyword>
<dbReference type="AlphaFoldDB" id="A0A2W5F5C8"/>
<protein>
    <submittedName>
        <fullName evidence="2">Metal-dependent hydrolase</fullName>
    </submittedName>
</protein>
<proteinExistence type="predicted"/>
<keyword evidence="2" id="KW-0378">Hydrolase</keyword>
<feature type="transmembrane region" description="Helical" evidence="1">
    <location>
        <begin position="97"/>
        <end position="114"/>
    </location>
</feature>
<feature type="transmembrane region" description="Helical" evidence="1">
    <location>
        <begin position="64"/>
        <end position="85"/>
    </location>
</feature>
<dbReference type="Proteomes" id="UP000249645">
    <property type="component" value="Unassembled WGS sequence"/>
</dbReference>
<dbReference type="PANTHER" id="PTHR40031:SF1">
    <property type="entry name" value="MEMBRANE-BOUND METAL-DEPENDENT HYDROLASE"/>
    <property type="match status" value="1"/>
</dbReference>
<dbReference type="InterPro" id="IPR053170">
    <property type="entry name" value="Transcription_regulator"/>
</dbReference>
<organism evidence="2 3">
    <name type="scientific">Pseudopedobacter saltans</name>
    <dbReference type="NCBI Taxonomy" id="151895"/>
    <lineage>
        <taxon>Bacteria</taxon>
        <taxon>Pseudomonadati</taxon>
        <taxon>Bacteroidota</taxon>
        <taxon>Sphingobacteriia</taxon>
        <taxon>Sphingobacteriales</taxon>
        <taxon>Sphingobacteriaceae</taxon>
        <taxon>Pseudopedobacter</taxon>
    </lineage>
</organism>
<sequence length="352" mass="40148">MFVFPLSLTLMDSLTHIVLGACIGKVVLPQKMGKKALILGAIAHSIPDIDAISSFFNTATQDLVIHRAISHSLFIAIIFALLFAAFSYTRYKRTIKFARFFFPFLLLVGLHDILDTCNNYGTELFAPFSDKRYSFHLLYVADPLFSIVPLIAAIFLFIKKNNWRYGKIAAILGIVVPCTYVSLIGIGKTKVEKALAKNPPIPNAHFDFLTPTPFNGFLWYGVFSNDSTVYTTYRSTFDQPNYSASYSSYAINKDLLKPYMEEQDTKNLLEFSEGIYTIEQKQDTIQFNIPRFGQIMGWQYANAPFTFYYYVHPDVNNSLAVQRGRLKGWNKQSMAFFWNRITGKHPTTTDHK</sequence>
<comment type="caution">
    <text evidence="2">The sequence shown here is derived from an EMBL/GenBank/DDBJ whole genome shotgun (WGS) entry which is preliminary data.</text>
</comment>
<accession>A0A2W5F5C8</accession>
<keyword evidence="1" id="KW-0812">Transmembrane</keyword>
<evidence type="ECO:0000313" key="2">
    <source>
        <dbReference type="EMBL" id="PZP49973.1"/>
    </source>
</evidence>
<evidence type="ECO:0000256" key="1">
    <source>
        <dbReference type="SAM" id="Phobius"/>
    </source>
</evidence>
<gene>
    <name evidence="2" type="ORF">DI598_06640</name>
</gene>
<dbReference type="Pfam" id="PF04307">
    <property type="entry name" value="YdjM"/>
    <property type="match status" value="1"/>
</dbReference>
<keyword evidence="1" id="KW-1133">Transmembrane helix</keyword>
<dbReference type="EMBL" id="QFOI01000087">
    <property type="protein sequence ID" value="PZP49973.1"/>
    <property type="molecule type" value="Genomic_DNA"/>
</dbReference>
<name>A0A2W5F5C8_9SPHI</name>
<feature type="transmembrane region" description="Helical" evidence="1">
    <location>
        <begin position="134"/>
        <end position="158"/>
    </location>
</feature>
<reference evidence="2 3" key="1">
    <citation type="submission" date="2017-11" db="EMBL/GenBank/DDBJ databases">
        <title>Infants hospitalized years apart are colonized by the same room-sourced microbial strains.</title>
        <authorList>
            <person name="Brooks B."/>
            <person name="Olm M.R."/>
            <person name="Firek B.A."/>
            <person name="Baker R."/>
            <person name="Thomas B.C."/>
            <person name="Morowitz M.J."/>
            <person name="Banfield J.F."/>
        </authorList>
    </citation>
    <scope>NUCLEOTIDE SEQUENCE [LARGE SCALE GENOMIC DNA]</scope>
    <source>
        <strain evidence="2">S2_009_000_R2_76</strain>
    </source>
</reference>
<evidence type="ECO:0000313" key="3">
    <source>
        <dbReference type="Proteomes" id="UP000249645"/>
    </source>
</evidence>